<evidence type="ECO:0000256" key="17">
    <source>
        <dbReference type="ARBA" id="ARBA00023180"/>
    </source>
</evidence>
<feature type="region of interest" description="Disordered" evidence="20">
    <location>
        <begin position="1760"/>
        <end position="1809"/>
    </location>
</feature>
<dbReference type="Pfam" id="PF00057">
    <property type="entry name" value="Ldl_recept_a"/>
    <property type="match status" value="3"/>
</dbReference>
<dbReference type="Gene3D" id="4.10.400.10">
    <property type="entry name" value="Low-density Lipoprotein Receptor"/>
    <property type="match status" value="3"/>
</dbReference>
<keyword evidence="7" id="KW-0254">Endocytosis</keyword>
<feature type="compositionally biased region" description="Pro residues" evidence="20">
    <location>
        <begin position="1798"/>
        <end position="1809"/>
    </location>
</feature>
<feature type="repeat" description="LDL-receptor class B" evidence="19">
    <location>
        <begin position="878"/>
        <end position="920"/>
    </location>
</feature>
<dbReference type="SMART" id="SM00135">
    <property type="entry name" value="LY"/>
    <property type="match status" value="20"/>
</dbReference>
<feature type="region of interest" description="Disordered" evidence="20">
    <location>
        <begin position="1655"/>
        <end position="1682"/>
    </location>
</feature>
<evidence type="ECO:0000259" key="22">
    <source>
        <dbReference type="SMART" id="SM00181"/>
    </source>
</evidence>
<feature type="repeat" description="LDL-receptor class B" evidence="19">
    <location>
        <begin position="269"/>
        <end position="312"/>
    </location>
</feature>
<dbReference type="InterPro" id="IPR000742">
    <property type="entry name" value="EGF"/>
</dbReference>
<proteinExistence type="inferred from homology"/>
<evidence type="ECO:0000256" key="14">
    <source>
        <dbReference type="ARBA" id="ARBA00023136"/>
    </source>
</evidence>
<dbReference type="Pfam" id="PF00058">
    <property type="entry name" value="Ldl_recept_b"/>
    <property type="match status" value="10"/>
</dbReference>
<keyword evidence="24" id="KW-1185">Reference proteome</keyword>
<dbReference type="SMART" id="SM00192">
    <property type="entry name" value="LDLa"/>
    <property type="match status" value="3"/>
</dbReference>
<dbReference type="GO" id="GO:0006897">
    <property type="term" value="P:endocytosis"/>
    <property type="evidence" value="ECO:0007669"/>
    <property type="project" value="UniProtKB-KW"/>
</dbReference>
<dbReference type="Gene3D" id="2.10.25.10">
    <property type="entry name" value="Laminin"/>
    <property type="match status" value="1"/>
</dbReference>
<feature type="repeat" description="LDL-receptor class B" evidence="19">
    <location>
        <begin position="544"/>
        <end position="586"/>
    </location>
</feature>
<dbReference type="GO" id="GO:0048513">
    <property type="term" value="P:animal organ development"/>
    <property type="evidence" value="ECO:0007669"/>
    <property type="project" value="UniProtKB-ARBA"/>
</dbReference>
<feature type="disulfide bond" evidence="18">
    <location>
        <begin position="1550"/>
        <end position="1565"/>
    </location>
</feature>
<evidence type="ECO:0000256" key="8">
    <source>
        <dbReference type="ARBA" id="ARBA00022687"/>
    </source>
</evidence>
<evidence type="ECO:0000256" key="18">
    <source>
        <dbReference type="PROSITE-ProRule" id="PRU00124"/>
    </source>
</evidence>
<feature type="domain" description="EGF-like" evidence="22">
    <location>
        <begin position="1411"/>
        <end position="1455"/>
    </location>
</feature>
<dbReference type="GO" id="GO:0016020">
    <property type="term" value="C:membrane"/>
    <property type="evidence" value="ECO:0007669"/>
    <property type="project" value="UniProtKB-SubCell"/>
</dbReference>
<evidence type="ECO:0000256" key="10">
    <source>
        <dbReference type="ARBA" id="ARBA00022729"/>
    </source>
</evidence>
<evidence type="ECO:0000256" key="7">
    <source>
        <dbReference type="ARBA" id="ARBA00022583"/>
    </source>
</evidence>
<feature type="disulfide bond" evidence="18">
    <location>
        <begin position="1500"/>
        <end position="1518"/>
    </location>
</feature>
<dbReference type="GO" id="GO:0048731">
    <property type="term" value="P:system development"/>
    <property type="evidence" value="ECO:0007669"/>
    <property type="project" value="UniProtKB-ARBA"/>
</dbReference>
<keyword evidence="11" id="KW-0677">Repeat</keyword>
<keyword evidence="9 21" id="KW-0812">Transmembrane</keyword>
<evidence type="ECO:0000256" key="16">
    <source>
        <dbReference type="ARBA" id="ARBA00023170"/>
    </source>
</evidence>
<feature type="domain" description="EGF-like" evidence="22">
    <location>
        <begin position="457"/>
        <end position="496"/>
    </location>
</feature>
<dbReference type="GO" id="GO:0045944">
    <property type="term" value="P:positive regulation of transcription by RNA polymerase II"/>
    <property type="evidence" value="ECO:0007669"/>
    <property type="project" value="UniProtKB-ARBA"/>
</dbReference>
<dbReference type="PANTHER" id="PTHR46513">
    <property type="entry name" value="VITELLOGENIN RECEPTOR-LIKE PROTEIN-RELATED-RELATED"/>
    <property type="match status" value="1"/>
</dbReference>
<evidence type="ECO:0000256" key="5">
    <source>
        <dbReference type="ARBA" id="ARBA00022536"/>
    </source>
</evidence>
<accession>A0AAD8ZT01</accession>
<feature type="domain" description="EGF-like" evidence="22">
    <location>
        <begin position="1096"/>
        <end position="1133"/>
    </location>
</feature>
<evidence type="ECO:0000256" key="12">
    <source>
        <dbReference type="ARBA" id="ARBA00022824"/>
    </source>
</evidence>
<dbReference type="PROSITE" id="PS01209">
    <property type="entry name" value="LDLRA_1"/>
    <property type="match status" value="2"/>
</dbReference>
<name>A0AAD8ZT01_9TELE</name>
<comment type="subcellular location">
    <subcellularLocation>
        <location evidence="1">Endoplasmic reticulum</location>
    </subcellularLocation>
    <subcellularLocation>
        <location evidence="2">Membrane</location>
        <topology evidence="2">Single-pass type I membrane protein</topology>
    </subcellularLocation>
</comment>
<feature type="disulfide bond" evidence="18">
    <location>
        <begin position="1475"/>
        <end position="1490"/>
    </location>
</feature>
<evidence type="ECO:0000256" key="20">
    <source>
        <dbReference type="SAM" id="MobiDB-lite"/>
    </source>
</evidence>
<dbReference type="SUPFAM" id="SSF101898">
    <property type="entry name" value="NHL repeat"/>
    <property type="match status" value="1"/>
</dbReference>
<evidence type="ECO:0000256" key="11">
    <source>
        <dbReference type="ARBA" id="ARBA00022737"/>
    </source>
</evidence>
<gene>
    <name evidence="23" type="ORF">P4O66_020643</name>
</gene>
<comment type="similarity">
    <text evidence="3">Belongs to the LDLR family.</text>
</comment>
<feature type="disulfide bond" evidence="18">
    <location>
        <begin position="1512"/>
        <end position="1527"/>
    </location>
</feature>
<dbReference type="CDD" id="cd00112">
    <property type="entry name" value="LDLa"/>
    <property type="match status" value="3"/>
</dbReference>
<evidence type="ECO:0000256" key="15">
    <source>
        <dbReference type="ARBA" id="ARBA00023157"/>
    </source>
</evidence>
<feature type="disulfide bond" evidence="18">
    <location>
        <begin position="1531"/>
        <end position="1543"/>
    </location>
</feature>
<dbReference type="GO" id="GO:0017147">
    <property type="term" value="F:Wnt-protein binding"/>
    <property type="evidence" value="ECO:0007669"/>
    <property type="project" value="UniProtKB-ARBA"/>
</dbReference>
<feature type="repeat" description="LDL-receptor class B" evidence="19">
    <location>
        <begin position="630"/>
        <end position="673"/>
    </location>
</feature>
<dbReference type="Pfam" id="PF14670">
    <property type="entry name" value="FXa_inhibition"/>
    <property type="match status" value="4"/>
</dbReference>
<feature type="disulfide bond" evidence="18">
    <location>
        <begin position="1493"/>
        <end position="1505"/>
    </location>
</feature>
<dbReference type="FunFam" id="4.10.400.10:FF:000076">
    <property type="entry name" value="Low-density lipoprotein receptor-related protein"/>
    <property type="match status" value="1"/>
</dbReference>
<feature type="domain" description="EGF-like" evidence="22">
    <location>
        <begin position="795"/>
        <end position="832"/>
    </location>
</feature>
<feature type="transmembrane region" description="Helical" evidence="21">
    <location>
        <begin position="1580"/>
        <end position="1600"/>
    </location>
</feature>
<keyword evidence="15 18" id="KW-1015">Disulfide bond</keyword>
<dbReference type="PROSITE" id="PS51120">
    <property type="entry name" value="LDLRB"/>
    <property type="match status" value="13"/>
</dbReference>
<dbReference type="InterPro" id="IPR011042">
    <property type="entry name" value="6-blade_b-propeller_TolB-like"/>
</dbReference>
<dbReference type="GO" id="GO:0009653">
    <property type="term" value="P:anatomical structure morphogenesis"/>
    <property type="evidence" value="ECO:0007669"/>
    <property type="project" value="UniProtKB-ARBA"/>
</dbReference>
<keyword evidence="4" id="KW-0217">Developmental protein</keyword>
<dbReference type="PRINTS" id="PR00261">
    <property type="entry name" value="LDLRECEPTOR"/>
</dbReference>
<feature type="repeat" description="LDL-receptor class B" evidence="19">
    <location>
        <begin position="147"/>
        <end position="189"/>
    </location>
</feature>
<evidence type="ECO:0000313" key="24">
    <source>
        <dbReference type="Proteomes" id="UP001239994"/>
    </source>
</evidence>
<feature type="repeat" description="LDL-receptor class B" evidence="19">
    <location>
        <begin position="587"/>
        <end position="629"/>
    </location>
</feature>
<feature type="repeat" description="LDL-receptor class B" evidence="19">
    <location>
        <begin position="921"/>
        <end position="963"/>
    </location>
</feature>
<keyword evidence="5" id="KW-0245">EGF-like domain</keyword>
<sequence>MCSPLLLFANRRDVRLVDANGGRAESAVVVSDLEDAAAVDFIFTEGLIFWTDVSEEAIKQTYYNQSTNCKHHTDLLQPVQPTVSITQTYYNQSSQLEEETCGMWDDDESEAIVCVVAVKEAVLGTGQTVVVAGLDSPDGLACDWLGRKLYWTDSETNRIEVANLDGTSRKVLFWQDLDQPRAIALNPAQREVILQTEVCPPSGGRGPVAIGDSSESAQTLVLEEVVLINLVEPSRRMAPGAGVMCLAVLPALTWKRASGLDTGTLTRCRYMYWTDWGEEPRIERAGMDGSSRGVIVDQDIYWPNGLTIDLDEQKLYWADAKLSFIHRANLDGTARLGRALMGGVCVLWDGPDSDGGAPPPTVHREPEAVLGLLITTTALGGPGSDPGRETVVAGTLTHPFALTLFEETLYWTDWQTRSIHACDKHSGENRREVLNAIYSPMDIQVLGQERQPYIYTPCSDANGGCSHLCLLSPSPPFYSCACPTGVKLREDGKTCRPGAEQVLLLARRTDLRRISLDLPDFTDIVLQVSDIRHAIAIDYDPVEGYVYWTDDEVRAIRRARLDGSDAQTLITTEINHPDGIAVDWVARNLYWTDTGTDRIEVTRLNGTSRRILVSENLNEPRAIVLDPINGYMYWTDWGEKPRIERANLDGSERTVLVNSSLGWPNGLALDHTTGKLYWGDAKTDKIEVINMDGSSRTTLLEDKLPHIFGFTLLGDYIYWSDWQRRSIERVHTSKAVREVIVEQLPDLMGLKATRVTETFGKTVHLWDGSSLDLGGRTLKPTQHKSCLLDEAGTNGCAFSNGGCSHLCFHGPHELTCACPMGLELLSDLHTCVVPEAFLLFTNRADIRSISLGTNGNDVALPLTGVQEASALDFDVAENRIFWTDVSTKTISRAFLNGSGVEAVIEFGLDYPEGMAVDWMGRNIYWADTGTNRIEVARLDGQYRQVLVCKELDNPRSLALDPANGYMYWTEWGGRPRIARGHMDGTNIVTLVDKVGRANGLTIDYVEQRLYWTDLDTCMIESTNMEGLQREIVADDLPHPFGLTQYRDYIYWTDWNLRSIERADKRTGLNRTLVRGQLEYVMDILVFHSSRQDGANECSQNNGNCAHLCLASPSGAQCRCASHYTLEANGRNCSSPSSFLLFSQKSSISRLVLGEQSPDIILPIHVTKNLRGITFDPLDRLIYWVDGRQNIRRARDDGSQAETVVTSGPTQHVKQPHDLSLDPFSRTVYWTCETTNTINVQRMDGQPLGEVLADDLDKPRAIVVNAEKGYMYFTTLQDRSAKIEGASLDGTERESLFTTGLIRPMALALDNKLGKLFWVDADLKRIESSDLSGANRIVLQDSNILQPIGLTVLAEHLYWIDKQQQMIERVDKRSGDRRTRIQGRIQYLTGIHAVEYMDPEEFVLLLPTASHPCSRDNGGCSHICIAKGDGTPRCSCPMHLVLLQNLLSCGEPPTCSSEQFTCATGEIDCIPMAWRCDGIAECADHSDEMSCPVCSELQFQCNKGQCVDAQLRCNGEPDCADGSDERDCDTICMPNQFHCGNNKCILKKQQCDSYPDCLDGSDELFCNFPPSQSEERHANTIGPVIGIILSVFVLGGMCFVCQRVVCRRYKGPNAAFPHDYISGTPHVPLNFIGPTSSQHGTFTSISCRKSMMSSLNPMGSSSSGAPLYDRNHVTGASSSSSNSTKAAFYPQILNPPPSPATDRSLYNTEIFYSSNSPSTTRSYRPYMMRGVAPPTTPCSTDVCDSDYTTSRWKSSKYYMDLNSDSDPYPPPPTPRSQYMSAEESCPPSPSTERSYFHLCPPPPSPCTDSS</sequence>
<dbReference type="FunFam" id="2.120.10.30:FF:000241">
    <property type="entry name" value="Low-density lipoprotein receptor-related protein 6"/>
    <property type="match status" value="3"/>
</dbReference>
<dbReference type="InterPro" id="IPR000033">
    <property type="entry name" value="LDLR_classB_rpt"/>
</dbReference>
<protein>
    <recommendedName>
        <fullName evidence="22">EGF-like domain-containing protein</fullName>
    </recommendedName>
</protein>
<feature type="repeat" description="LDL-receptor class B" evidence="19">
    <location>
        <begin position="1313"/>
        <end position="1355"/>
    </location>
</feature>
<reference evidence="23" key="1">
    <citation type="submission" date="2023-03" db="EMBL/GenBank/DDBJ databases">
        <title>Electrophorus voltai genome.</title>
        <authorList>
            <person name="Bian C."/>
        </authorList>
    </citation>
    <scope>NUCLEOTIDE SEQUENCE</scope>
    <source>
        <strain evidence="23">CB-2022</strain>
        <tissue evidence="23">Muscle</tissue>
    </source>
</reference>
<dbReference type="SMART" id="SM00181">
    <property type="entry name" value="EGF"/>
    <property type="match status" value="4"/>
</dbReference>
<dbReference type="EMBL" id="JAROKS010000004">
    <property type="protein sequence ID" value="KAK1804652.1"/>
    <property type="molecule type" value="Genomic_DNA"/>
</dbReference>
<comment type="caution">
    <text evidence="18">Lacks conserved residue(s) required for the propagation of feature annotation.</text>
</comment>
<dbReference type="GO" id="GO:0060070">
    <property type="term" value="P:canonical Wnt signaling pathway"/>
    <property type="evidence" value="ECO:0007669"/>
    <property type="project" value="UniProtKB-ARBA"/>
</dbReference>
<dbReference type="FunFam" id="2.120.10.30:FF:000001">
    <property type="entry name" value="Low-density lipoprotein receptor-related protein 6"/>
    <property type="match status" value="2"/>
</dbReference>
<dbReference type="GO" id="GO:0009888">
    <property type="term" value="P:tissue development"/>
    <property type="evidence" value="ECO:0007669"/>
    <property type="project" value="UniProtKB-ARBA"/>
</dbReference>
<dbReference type="InterPro" id="IPR036055">
    <property type="entry name" value="LDL_receptor-like_sf"/>
</dbReference>
<evidence type="ECO:0000256" key="9">
    <source>
        <dbReference type="ARBA" id="ARBA00022692"/>
    </source>
</evidence>
<dbReference type="SUPFAM" id="SSF63825">
    <property type="entry name" value="YWTD domain"/>
    <property type="match status" value="3"/>
</dbReference>
<dbReference type="FunFam" id="2.120.10.30:FF:000017">
    <property type="entry name" value="Low-density lipoprotein receptor-related protein 6"/>
    <property type="match status" value="1"/>
</dbReference>
<keyword evidence="13 21" id="KW-1133">Transmembrane helix</keyword>
<evidence type="ECO:0000256" key="6">
    <source>
        <dbReference type="ARBA" id="ARBA00022553"/>
    </source>
</evidence>
<keyword evidence="8" id="KW-0879">Wnt signaling pathway</keyword>
<dbReference type="InterPro" id="IPR050778">
    <property type="entry name" value="Cueball_EGF_LRP_Nidogen"/>
</dbReference>
<evidence type="ECO:0000313" key="23">
    <source>
        <dbReference type="EMBL" id="KAK1804652.1"/>
    </source>
</evidence>
<evidence type="ECO:0000256" key="2">
    <source>
        <dbReference type="ARBA" id="ARBA00004479"/>
    </source>
</evidence>
<evidence type="ECO:0000256" key="1">
    <source>
        <dbReference type="ARBA" id="ARBA00004240"/>
    </source>
</evidence>
<keyword evidence="6" id="KW-0597">Phosphoprotein</keyword>
<keyword evidence="14 21" id="KW-0472">Membrane</keyword>
<organism evidence="23 24">
    <name type="scientific">Electrophorus voltai</name>
    <dbReference type="NCBI Taxonomy" id="2609070"/>
    <lineage>
        <taxon>Eukaryota</taxon>
        <taxon>Metazoa</taxon>
        <taxon>Chordata</taxon>
        <taxon>Craniata</taxon>
        <taxon>Vertebrata</taxon>
        <taxon>Euteleostomi</taxon>
        <taxon>Actinopterygii</taxon>
        <taxon>Neopterygii</taxon>
        <taxon>Teleostei</taxon>
        <taxon>Ostariophysi</taxon>
        <taxon>Gymnotiformes</taxon>
        <taxon>Gymnotoidei</taxon>
        <taxon>Gymnotidae</taxon>
        <taxon>Electrophorus</taxon>
    </lineage>
</organism>
<dbReference type="Gene3D" id="2.120.10.30">
    <property type="entry name" value="TolB, C-terminal domain"/>
    <property type="match status" value="6"/>
</dbReference>
<feature type="repeat" description="LDL-receptor class B" evidence="19">
    <location>
        <begin position="964"/>
        <end position="1006"/>
    </location>
</feature>
<keyword evidence="16" id="KW-0675">Receptor</keyword>
<evidence type="ECO:0000256" key="3">
    <source>
        <dbReference type="ARBA" id="ARBA00009939"/>
    </source>
</evidence>
<dbReference type="InterPro" id="IPR023415">
    <property type="entry name" value="LDLR_class-A_CS"/>
</dbReference>
<evidence type="ECO:0000256" key="21">
    <source>
        <dbReference type="SAM" id="Phobius"/>
    </source>
</evidence>
<feature type="repeat" description="LDL-receptor class B" evidence="19">
    <location>
        <begin position="1179"/>
        <end position="1224"/>
    </location>
</feature>
<keyword evidence="12" id="KW-0256">Endoplasmic reticulum</keyword>
<feature type="repeat" description="LDL-receptor class B" evidence="19">
    <location>
        <begin position="1225"/>
        <end position="1267"/>
    </location>
</feature>
<feature type="disulfide bond" evidence="18">
    <location>
        <begin position="1538"/>
        <end position="1556"/>
    </location>
</feature>
<evidence type="ECO:0000256" key="19">
    <source>
        <dbReference type="PROSITE-ProRule" id="PRU00461"/>
    </source>
</evidence>
<evidence type="ECO:0000256" key="4">
    <source>
        <dbReference type="ARBA" id="ARBA00022473"/>
    </source>
</evidence>
<dbReference type="SUPFAM" id="SSF57196">
    <property type="entry name" value="EGF/Laminin"/>
    <property type="match status" value="3"/>
</dbReference>
<dbReference type="Proteomes" id="UP001239994">
    <property type="component" value="Unassembled WGS sequence"/>
</dbReference>
<dbReference type="InterPro" id="IPR002172">
    <property type="entry name" value="LDrepeatLR_classA_rpt"/>
</dbReference>
<keyword evidence="17" id="KW-0325">Glycoprotein</keyword>
<dbReference type="PROSITE" id="PS50068">
    <property type="entry name" value="LDLRA_2"/>
    <property type="match status" value="3"/>
</dbReference>
<keyword evidence="10" id="KW-0732">Signal</keyword>
<evidence type="ECO:0000256" key="13">
    <source>
        <dbReference type="ARBA" id="ARBA00022989"/>
    </source>
</evidence>
<comment type="caution">
    <text evidence="23">The sequence shown here is derived from an EMBL/GenBank/DDBJ whole genome shotgun (WGS) entry which is preliminary data.</text>
</comment>
<feature type="repeat" description="LDL-receptor class B" evidence="19">
    <location>
        <begin position="674"/>
        <end position="716"/>
    </location>
</feature>
<dbReference type="PANTHER" id="PTHR46513:SF16">
    <property type="entry name" value="LOW-DENSITY LIPOPROTEIN RECEPTOR-RELATED PROTEIN 5"/>
    <property type="match status" value="1"/>
</dbReference>
<dbReference type="GO" id="GO:0005783">
    <property type="term" value="C:endoplasmic reticulum"/>
    <property type="evidence" value="ECO:0007669"/>
    <property type="project" value="UniProtKB-SubCell"/>
</dbReference>
<dbReference type="FunFam" id="4.10.400.10:FF:000016">
    <property type="entry name" value="Low-density lipoprotein receptor-related protein 6"/>
    <property type="match status" value="1"/>
</dbReference>
<feature type="repeat" description="LDL-receptor class B" evidence="19">
    <location>
        <begin position="1007"/>
        <end position="1048"/>
    </location>
</feature>
<dbReference type="SUPFAM" id="SSF57424">
    <property type="entry name" value="LDL receptor-like module"/>
    <property type="match status" value="3"/>
</dbReference>